<gene>
    <name evidence="5" type="ORF">Q4521_10115</name>
</gene>
<dbReference type="InterPro" id="IPR050093">
    <property type="entry name" value="ABC_SmlMolc_Importer"/>
</dbReference>
<keyword evidence="1" id="KW-0813">Transport</keyword>
<dbReference type="AlphaFoldDB" id="A0AAW7X612"/>
<dbReference type="PANTHER" id="PTHR42781:SF8">
    <property type="entry name" value="BICARBONATE TRANSPORT ATP-BINDING PROTEIN CMPC"/>
    <property type="match status" value="1"/>
</dbReference>
<evidence type="ECO:0000259" key="4">
    <source>
        <dbReference type="PROSITE" id="PS50893"/>
    </source>
</evidence>
<dbReference type="EMBL" id="JAUOPB010000007">
    <property type="protein sequence ID" value="MDO6422829.1"/>
    <property type="molecule type" value="Genomic_DNA"/>
</dbReference>
<dbReference type="Proteomes" id="UP001169760">
    <property type="component" value="Unassembled WGS sequence"/>
</dbReference>
<keyword evidence="3 5" id="KW-0067">ATP-binding</keyword>
<dbReference type="Pfam" id="PF00005">
    <property type="entry name" value="ABC_tran"/>
    <property type="match status" value="1"/>
</dbReference>
<evidence type="ECO:0000313" key="6">
    <source>
        <dbReference type="Proteomes" id="UP001169760"/>
    </source>
</evidence>
<dbReference type="RefSeq" id="WP_216062957.1">
    <property type="nucleotide sequence ID" value="NZ_JAHKPP010000006.1"/>
</dbReference>
<dbReference type="InterPro" id="IPR003593">
    <property type="entry name" value="AAA+_ATPase"/>
</dbReference>
<organism evidence="5 6">
    <name type="scientific">Saccharophagus degradans</name>
    <dbReference type="NCBI Taxonomy" id="86304"/>
    <lineage>
        <taxon>Bacteria</taxon>
        <taxon>Pseudomonadati</taxon>
        <taxon>Pseudomonadota</taxon>
        <taxon>Gammaproteobacteria</taxon>
        <taxon>Cellvibrionales</taxon>
        <taxon>Cellvibrionaceae</taxon>
        <taxon>Saccharophagus</taxon>
    </lineage>
</organism>
<comment type="caution">
    <text evidence="5">The sequence shown here is derived from an EMBL/GenBank/DDBJ whole genome shotgun (WGS) entry which is preliminary data.</text>
</comment>
<evidence type="ECO:0000313" key="5">
    <source>
        <dbReference type="EMBL" id="MDO6422829.1"/>
    </source>
</evidence>
<dbReference type="GO" id="GO:0005524">
    <property type="term" value="F:ATP binding"/>
    <property type="evidence" value="ECO:0007669"/>
    <property type="project" value="UniProtKB-KW"/>
</dbReference>
<evidence type="ECO:0000256" key="1">
    <source>
        <dbReference type="ARBA" id="ARBA00022448"/>
    </source>
</evidence>
<reference evidence="5" key="1">
    <citation type="submission" date="2023-07" db="EMBL/GenBank/DDBJ databases">
        <title>Genome content predicts the carbon catabolic preferences of heterotrophic bacteria.</title>
        <authorList>
            <person name="Gralka M."/>
        </authorList>
    </citation>
    <scope>NUCLEOTIDE SEQUENCE</scope>
    <source>
        <strain evidence="5">I3M17_2</strain>
    </source>
</reference>
<dbReference type="InterPro" id="IPR017871">
    <property type="entry name" value="ABC_transporter-like_CS"/>
</dbReference>
<dbReference type="SMART" id="SM00382">
    <property type="entry name" value="AAA"/>
    <property type="match status" value="1"/>
</dbReference>
<sequence>MSESTAKNSTERAPLIQAKRLGKSYGDHIVLEGINKDVYEGEFITLVGASGCGKSTFLNMLLGTEVVTAGKLLLDGKPIVSEPDPARGIVFQKYSVFPHLTVRQNVALGLEFDQSPLIGRLFGAKRKAALAQADEWLAAVGLAQAVNKYPHELSGGMQQRLAIAQALIKRPRVLLLDEPFGALDPGIRKDMHKLLLDLWREYKLTVFMVTHDIQEGFYLGTRLWVFDKDRHDEHAPERFGATVTFDLPVGDMDEESLNKIEKSLTAA</sequence>
<proteinExistence type="predicted"/>
<evidence type="ECO:0000256" key="2">
    <source>
        <dbReference type="ARBA" id="ARBA00022741"/>
    </source>
</evidence>
<name>A0AAW7X612_9GAMM</name>
<dbReference type="GO" id="GO:0016887">
    <property type="term" value="F:ATP hydrolysis activity"/>
    <property type="evidence" value="ECO:0007669"/>
    <property type="project" value="InterPro"/>
</dbReference>
<accession>A0AAW7X612</accession>
<dbReference type="PANTHER" id="PTHR42781">
    <property type="entry name" value="SPERMIDINE/PUTRESCINE IMPORT ATP-BINDING PROTEIN POTA"/>
    <property type="match status" value="1"/>
</dbReference>
<dbReference type="PROSITE" id="PS00211">
    <property type="entry name" value="ABC_TRANSPORTER_1"/>
    <property type="match status" value="1"/>
</dbReference>
<evidence type="ECO:0000256" key="3">
    <source>
        <dbReference type="ARBA" id="ARBA00022840"/>
    </source>
</evidence>
<dbReference type="PROSITE" id="PS50893">
    <property type="entry name" value="ABC_TRANSPORTER_2"/>
    <property type="match status" value="1"/>
</dbReference>
<feature type="domain" description="ABC transporter" evidence="4">
    <location>
        <begin position="16"/>
        <end position="253"/>
    </location>
</feature>
<keyword evidence="2" id="KW-0547">Nucleotide-binding</keyword>
<protein>
    <submittedName>
        <fullName evidence="5">ABC transporter ATP-binding protein</fullName>
    </submittedName>
</protein>
<dbReference type="CDD" id="cd03293">
    <property type="entry name" value="ABC_NrtD_SsuB_transporters"/>
    <property type="match status" value="1"/>
</dbReference>
<dbReference type="InterPro" id="IPR003439">
    <property type="entry name" value="ABC_transporter-like_ATP-bd"/>
</dbReference>